<keyword evidence="7" id="KW-1185">Reference proteome</keyword>
<sequence length="279" mass="31814">MSARMVSQSNASFINCASFLNMEALQDIDEEHISCLDEFVAKLQTFHMEFDAYSPLGRLPRSFVREFGNLIDRCVVLRDPNLNEIEVRVVRRPDGLYFEEGWPSLRRIYNIWFGGWVAFTYVNPKLLAMTVTTRWESEVKYPLHSPPLKCMLTRVGNNHGLGSSSSGDFPSGRLFPKCFVRSYFKQLTCYDVQSGILFGVDAEGEFCCKVSGGWSDFCKTHHIREGQSVRFAVTEPSSNYVLHVCVYPQIGLQTTLSYPLSDGTHLPIYVSQQYFVADY</sequence>
<dbReference type="InterPro" id="IPR015300">
    <property type="entry name" value="DNA-bd_pseudobarrel_sf"/>
</dbReference>
<evidence type="ECO:0000256" key="2">
    <source>
        <dbReference type="ARBA" id="ARBA00023015"/>
    </source>
</evidence>
<dbReference type="AlphaFoldDB" id="A0A2Z6P8F0"/>
<dbReference type="Gene3D" id="2.40.330.10">
    <property type="entry name" value="DNA-binding pseudobarrel domain"/>
    <property type="match status" value="1"/>
</dbReference>
<dbReference type="GO" id="GO:0005634">
    <property type="term" value="C:nucleus"/>
    <property type="evidence" value="ECO:0007669"/>
    <property type="project" value="UniProtKB-SubCell"/>
</dbReference>
<evidence type="ECO:0000256" key="4">
    <source>
        <dbReference type="ARBA" id="ARBA00023163"/>
    </source>
</evidence>
<accession>A0A2Z6P8F0</accession>
<dbReference type="Proteomes" id="UP000242715">
    <property type="component" value="Unassembled WGS sequence"/>
</dbReference>
<dbReference type="SUPFAM" id="SSF101936">
    <property type="entry name" value="DNA-binding pseudobarrel domain"/>
    <property type="match status" value="2"/>
</dbReference>
<evidence type="ECO:0000256" key="5">
    <source>
        <dbReference type="ARBA" id="ARBA00023242"/>
    </source>
</evidence>
<keyword evidence="5" id="KW-0539">Nucleus</keyword>
<gene>
    <name evidence="6" type="ORF">TSUD_154200</name>
</gene>
<name>A0A2Z6P8F0_TRISU</name>
<reference evidence="7" key="1">
    <citation type="journal article" date="2017" name="Front. Plant Sci.">
        <title>Climate Clever Clovers: New Paradigm to Reduce the Environmental Footprint of Ruminants by Breeding Low Methanogenic Forages Utilizing Haplotype Variation.</title>
        <authorList>
            <person name="Kaur P."/>
            <person name="Appels R."/>
            <person name="Bayer P.E."/>
            <person name="Keeble-Gagnere G."/>
            <person name="Wang J."/>
            <person name="Hirakawa H."/>
            <person name="Shirasawa K."/>
            <person name="Vercoe P."/>
            <person name="Stefanova K."/>
            <person name="Durmic Z."/>
            <person name="Nichols P."/>
            <person name="Revell C."/>
            <person name="Isobe S.N."/>
            <person name="Edwards D."/>
            <person name="Erskine W."/>
        </authorList>
    </citation>
    <scope>NUCLEOTIDE SEQUENCE [LARGE SCALE GENOMIC DNA]</scope>
    <source>
        <strain evidence="7">cv. Daliak</strain>
    </source>
</reference>
<keyword evidence="2" id="KW-0805">Transcription regulation</keyword>
<dbReference type="InterPro" id="IPR050655">
    <property type="entry name" value="Plant_B3_domain"/>
</dbReference>
<comment type="subcellular location">
    <subcellularLocation>
        <location evidence="1">Nucleus</location>
    </subcellularLocation>
</comment>
<evidence type="ECO:0000313" key="6">
    <source>
        <dbReference type="EMBL" id="GAU38857.1"/>
    </source>
</evidence>
<evidence type="ECO:0000256" key="1">
    <source>
        <dbReference type="ARBA" id="ARBA00004123"/>
    </source>
</evidence>
<proteinExistence type="predicted"/>
<dbReference type="PANTHER" id="PTHR31920">
    <property type="entry name" value="B3 DOMAIN-CONTAINING"/>
    <property type="match status" value="1"/>
</dbReference>
<protein>
    <recommendedName>
        <fullName evidence="8">TF-B3 domain-containing protein</fullName>
    </recommendedName>
</protein>
<evidence type="ECO:0000313" key="7">
    <source>
        <dbReference type="Proteomes" id="UP000242715"/>
    </source>
</evidence>
<keyword evidence="3" id="KW-0238">DNA-binding</keyword>
<evidence type="ECO:0008006" key="8">
    <source>
        <dbReference type="Google" id="ProtNLM"/>
    </source>
</evidence>
<organism evidence="6 7">
    <name type="scientific">Trifolium subterraneum</name>
    <name type="common">Subterranean clover</name>
    <dbReference type="NCBI Taxonomy" id="3900"/>
    <lineage>
        <taxon>Eukaryota</taxon>
        <taxon>Viridiplantae</taxon>
        <taxon>Streptophyta</taxon>
        <taxon>Embryophyta</taxon>
        <taxon>Tracheophyta</taxon>
        <taxon>Spermatophyta</taxon>
        <taxon>Magnoliopsida</taxon>
        <taxon>eudicotyledons</taxon>
        <taxon>Gunneridae</taxon>
        <taxon>Pentapetalae</taxon>
        <taxon>rosids</taxon>
        <taxon>fabids</taxon>
        <taxon>Fabales</taxon>
        <taxon>Fabaceae</taxon>
        <taxon>Papilionoideae</taxon>
        <taxon>50 kb inversion clade</taxon>
        <taxon>NPAAA clade</taxon>
        <taxon>Hologalegina</taxon>
        <taxon>IRL clade</taxon>
        <taxon>Trifolieae</taxon>
        <taxon>Trifolium</taxon>
    </lineage>
</organism>
<dbReference type="PANTHER" id="PTHR31920:SF149">
    <property type="entry name" value="B3 DOMAIN-CONTAINING PROTEIN OS01G0723500-LIKE ISOFORM X1"/>
    <property type="match status" value="1"/>
</dbReference>
<dbReference type="EMBL" id="DF973734">
    <property type="protein sequence ID" value="GAU38857.1"/>
    <property type="molecule type" value="Genomic_DNA"/>
</dbReference>
<dbReference type="GO" id="GO:0003677">
    <property type="term" value="F:DNA binding"/>
    <property type="evidence" value="ECO:0007669"/>
    <property type="project" value="UniProtKB-KW"/>
</dbReference>
<keyword evidence="4" id="KW-0804">Transcription</keyword>
<evidence type="ECO:0000256" key="3">
    <source>
        <dbReference type="ARBA" id="ARBA00023125"/>
    </source>
</evidence>